<organism evidence="1">
    <name type="scientific">Carnobacterium maltaromaticum</name>
    <name type="common">Carnobacterium piscicola</name>
    <dbReference type="NCBI Taxonomy" id="2751"/>
    <lineage>
        <taxon>Bacteria</taxon>
        <taxon>Bacillati</taxon>
        <taxon>Bacillota</taxon>
        <taxon>Bacilli</taxon>
        <taxon>Lactobacillales</taxon>
        <taxon>Carnobacteriaceae</taxon>
        <taxon>Carnobacterium</taxon>
    </lineage>
</organism>
<protein>
    <submittedName>
        <fullName evidence="1">Uncharacterized protein</fullName>
    </submittedName>
</protein>
<name>A0A1Z5AYK8_CARML</name>
<gene>
    <name evidence="1" type="ORF">BN424_mp0052</name>
</gene>
<reference evidence="1" key="2">
    <citation type="submission" date="2015-04" db="EMBL/GenBank/DDBJ databases">
        <title>Carnobacterium maltaromaticum LMA28 plasmids.</title>
        <authorList>
            <person name="Cailliez-Grimal C."/>
            <person name="Iskandar C."/>
        </authorList>
    </citation>
    <scope>NUCLEOTIDE SEQUENCE [LARGE SCALE GENOMIC DNA]</scope>
    <source>
        <strain evidence="1">LMA28</strain>
        <plasmid evidence="1">megaplasmid</plasmid>
    </source>
</reference>
<proteinExistence type="predicted"/>
<reference evidence="1" key="1">
    <citation type="submission" date="2015-04" db="EMBL/GenBank/DDBJ databases">
        <title>Carnobacterium maltaromaticum LMA28 complete chromosome sequence.</title>
        <authorList>
            <person name="Borges F."/>
            <person name="Cailliez-Grimal C."/>
        </authorList>
    </citation>
    <scope>NUCLEOTIDE SEQUENCE [LARGE SCALE GENOMIC DNA]</scope>
    <source>
        <strain evidence="1">LMA28</strain>
        <plasmid evidence="1">megaplasmid</plasmid>
    </source>
</reference>
<keyword evidence="1" id="KW-0614">Plasmid</keyword>
<evidence type="ECO:0000313" key="1">
    <source>
        <dbReference type="EMBL" id="CRI06594.1"/>
    </source>
</evidence>
<dbReference type="AlphaFoldDB" id="A0A1Z5AYK8"/>
<accession>A0A1Z5AYK8</accession>
<sequence length="70" mass="8367">MVPCYTSFFFHLFDKNYFFYTGSMEHLNEKLRYNRLLKNRNADLTAFLFFLDFKAPKLSGTIERKVAVSL</sequence>
<geneLocation type="plasmid" evidence="1">
    <name>megaplasmid</name>
</geneLocation>
<dbReference type="EMBL" id="LN846931">
    <property type="protein sequence ID" value="CRI06594.1"/>
    <property type="molecule type" value="Genomic_DNA"/>
</dbReference>